<dbReference type="OMA" id="NRYMGGG"/>
<dbReference type="InterPro" id="IPR036361">
    <property type="entry name" value="SAP_dom_sf"/>
</dbReference>
<dbReference type="InterPro" id="IPR035979">
    <property type="entry name" value="RBD_domain_sf"/>
</dbReference>
<dbReference type="PANTHER" id="PTHR15683:SF8">
    <property type="entry name" value="SCAFFOLD ATTACHMENT FACTOR B, ISOFORM B"/>
    <property type="match status" value="1"/>
</dbReference>
<name>A0A0I9R3A3_BRUMA</name>
<evidence type="ECO:0000256" key="3">
    <source>
        <dbReference type="ARBA" id="ARBA00023242"/>
    </source>
</evidence>
<feature type="compositionally biased region" description="Polar residues" evidence="6">
    <location>
        <begin position="440"/>
        <end position="450"/>
    </location>
</feature>
<feature type="compositionally biased region" description="Polar residues" evidence="6">
    <location>
        <begin position="826"/>
        <end position="853"/>
    </location>
</feature>
<reference evidence="9" key="2">
    <citation type="submission" date="2012-12" db="EMBL/GenBank/DDBJ databases">
        <authorList>
            <person name="Gao Y.W."/>
            <person name="Fan S.T."/>
            <person name="Sun H.T."/>
            <person name="Wang Z."/>
            <person name="Gao X.L."/>
            <person name="Li Y.G."/>
            <person name="Wang T.C."/>
            <person name="Zhang K."/>
            <person name="Xu W.W."/>
            <person name="Yu Z.J."/>
            <person name="Xia X.Z."/>
        </authorList>
    </citation>
    <scope>NUCLEOTIDE SEQUENCE</scope>
    <source>
        <strain evidence="9">FR3</strain>
    </source>
</reference>
<gene>
    <name evidence="9" type="ORF">Bm3751</name>
    <name evidence="9" type="ORF">BM_Bm3751</name>
</gene>
<keyword evidence="5" id="KW-0175">Coiled coil</keyword>
<evidence type="ECO:0000259" key="8">
    <source>
        <dbReference type="PROSITE" id="PS50800"/>
    </source>
</evidence>
<dbReference type="PROSITE" id="PS50102">
    <property type="entry name" value="RRM"/>
    <property type="match status" value="1"/>
</dbReference>
<feature type="region of interest" description="Disordered" evidence="6">
    <location>
        <begin position="431"/>
        <end position="537"/>
    </location>
</feature>
<dbReference type="EMBL" id="LN857024">
    <property type="protein sequence ID" value="CTP81807.1"/>
    <property type="molecule type" value="Genomic_DNA"/>
</dbReference>
<feature type="compositionally biased region" description="Basic and acidic residues" evidence="6">
    <location>
        <begin position="451"/>
        <end position="476"/>
    </location>
</feature>
<dbReference type="InterPro" id="IPR003034">
    <property type="entry name" value="SAP_dom"/>
</dbReference>
<feature type="compositionally biased region" description="Low complexity" evidence="6">
    <location>
        <begin position="854"/>
        <end position="868"/>
    </location>
</feature>
<feature type="compositionally biased region" description="Basic and acidic residues" evidence="6">
    <location>
        <begin position="746"/>
        <end position="763"/>
    </location>
</feature>
<dbReference type="Pfam" id="PF02037">
    <property type="entry name" value="SAP"/>
    <property type="match status" value="1"/>
</dbReference>
<dbReference type="PANTHER" id="PTHR15683">
    <property type="entry name" value="SCAFFOLD ATTACHMENT FACTOR B-RELATED"/>
    <property type="match status" value="1"/>
</dbReference>
<dbReference type="Gene3D" id="1.10.720.30">
    <property type="entry name" value="SAP domain"/>
    <property type="match status" value="1"/>
</dbReference>
<feature type="compositionally biased region" description="Low complexity" evidence="6">
    <location>
        <begin position="477"/>
        <end position="489"/>
    </location>
</feature>
<dbReference type="AlphaFoldDB" id="A0A0I9R3A3"/>
<evidence type="ECO:0000259" key="7">
    <source>
        <dbReference type="PROSITE" id="PS50102"/>
    </source>
</evidence>
<dbReference type="Gene3D" id="3.30.70.330">
    <property type="match status" value="1"/>
</dbReference>
<dbReference type="SUPFAM" id="SSF68906">
    <property type="entry name" value="SAP domain"/>
    <property type="match status" value="1"/>
</dbReference>
<feature type="region of interest" description="Disordered" evidence="6">
    <location>
        <begin position="664"/>
        <end position="868"/>
    </location>
</feature>
<protein>
    <submittedName>
        <fullName evidence="9">Bm3751</fullName>
    </submittedName>
</protein>
<reference evidence="9" key="1">
    <citation type="journal article" date="2007" name="Science">
        <title>Draft genome of the filarial nematode parasite Brugia malayi.</title>
        <authorList>
            <person name="Ghedin E."/>
            <person name="Wang S."/>
            <person name="Spiro D."/>
            <person name="Caler E."/>
            <person name="Zhao Q."/>
            <person name="Crabtree J."/>
            <person name="Allen J.E."/>
            <person name="Delcher A.L."/>
            <person name="Guiliano D.B."/>
            <person name="Miranda-Saavedra D."/>
            <person name="Angiuoli S.V."/>
            <person name="Creasy T."/>
            <person name="Amedeo P."/>
            <person name="Haas B."/>
            <person name="El-Sayed N.M."/>
            <person name="Wortman J.R."/>
            <person name="Feldblyum T."/>
            <person name="Tallon L."/>
            <person name="Schatz M."/>
            <person name="Shumway M."/>
            <person name="Koo H."/>
            <person name="Salzberg S.L."/>
            <person name="Schobel S."/>
            <person name="Pertea M."/>
            <person name="Pop M."/>
            <person name="White O."/>
            <person name="Barton G.J."/>
            <person name="Carlow C.K."/>
            <person name="Crawford M.J."/>
            <person name="Daub J."/>
            <person name="Dimmic M.W."/>
            <person name="Estes C.F."/>
            <person name="Foster J.M."/>
            <person name="Ganatra M."/>
            <person name="Gregory W.F."/>
            <person name="Johnson N.M."/>
            <person name="Jin J."/>
            <person name="Komuniecki R."/>
            <person name="Korf I."/>
            <person name="Kumar S."/>
            <person name="Laney S."/>
            <person name="Li B.W."/>
            <person name="Li W."/>
            <person name="Lindblom T.H."/>
            <person name="Lustigman S."/>
            <person name="Ma D."/>
            <person name="Maina C.V."/>
            <person name="Martin D.M."/>
            <person name="McCarter J.P."/>
            <person name="McReynolds L."/>
            <person name="Mitreva M."/>
            <person name="Nutman T.B."/>
            <person name="Parkinson J."/>
            <person name="Peregrin-Alvarez J.M."/>
            <person name="Poole C."/>
            <person name="Ren Q."/>
            <person name="Saunders L."/>
            <person name="Sluder A.E."/>
            <person name="Smith K."/>
            <person name="Stanke M."/>
            <person name="Unnasch T.R."/>
            <person name="Ware J."/>
            <person name="Wei A.D."/>
            <person name="Weil G."/>
            <person name="Williams D.J."/>
            <person name="Zhang Y."/>
            <person name="Williams S.A."/>
            <person name="Fraser-Liggett C."/>
            <person name="Slatko B."/>
            <person name="Blaxter M.L."/>
            <person name="Scott A.L."/>
        </authorList>
    </citation>
    <scope>NUCLEOTIDE SEQUENCE</scope>
    <source>
        <strain evidence="9">FR3</strain>
    </source>
</reference>
<sequence length="939" mass="105069">MSYSNATIDAALYSSSYHPNVLFGNLSRLLKMAATPIATAQGKTMTLSELRVFELKQELEKRGLDKSGIKLALVERLEEALREEGHDPKIYKFLINDYGKTLTIPSKGSFNETVRENQFSCSSHKTLSEHGIEVSNGRHENEQLVVKKDEPDTVVGVVIESEDSDGAVEKTVHLTTSKESSEEVTECKKVKHSQIEETHSSIVTQEDRSKNGLIEEQMEVNEVAEDASIVKEVVETKEPDEEAVKEVADEVNYEDEEMPDATRINEEEGEAEECKEIESKMTEKEDENKTAGKVEVKASKEDENLFTSTVETVASTPMERIESASHASTSVLKKSDNSLWIKGISPNTKAADLKALFAKYGRVLTAKIFTRRQQPSNACFGFVTMVDSAAADLCIQKLHKTNVKGRPITVERADRCNMPIVKSIPKKPICNATGDVKSGKSATTFDTCSKSGEEKLSTTRAAEKSKKDTSNIDKSKSSTSSGSKTVGTTRSEKQKTVKAMSETKKSPVKAPSASTTHSRFSTLSSSKRSTVTRLPSRFRASRRIERADRVSSTLRRSYVIRKPSYSSAASRRTLGSRPFSSRLGRGNILRGMVRREVSSRRVEPPSSWEKREMMEMLRKKEEEHRLKEQELRLQRERERLKFERERFERERLELQQLRQIAALTTPVQMMSPGAPPQRRSHEYGDMDSSRYKAEKELKRNEYSRRSGERSSSHRGVTSSRNSLPDRREGHSSSRHVSSTHSSSRGTAERSRERSRDRNRHSTRDYSSSNVVRENVPNYGRESHSYSRGGDPTVSNNYGRDLYRPDSTTYNSHRSGDTGYGSRDLGTYSSSSTYSRDVAPSSYSKDSGYGPSSRSLGGSTWSVGGSSSTYVGSSRDYDGDAWISGVSASQGHGNHGLGSNSWSSRDDHWSAGGIADTHGHVSTYDKYEKYDSYDKYNRRY</sequence>
<evidence type="ECO:0000256" key="2">
    <source>
        <dbReference type="ARBA" id="ARBA00022884"/>
    </source>
</evidence>
<feature type="compositionally biased region" description="Low complexity" evidence="6">
    <location>
        <begin position="734"/>
        <end position="745"/>
    </location>
</feature>
<dbReference type="SUPFAM" id="SSF54928">
    <property type="entry name" value="RNA-binding domain, RBD"/>
    <property type="match status" value="1"/>
</dbReference>
<feature type="domain" description="SAP" evidence="8">
    <location>
        <begin position="47"/>
        <end position="81"/>
    </location>
</feature>
<evidence type="ECO:0000256" key="4">
    <source>
        <dbReference type="PROSITE-ProRule" id="PRU00176"/>
    </source>
</evidence>
<feature type="compositionally biased region" description="Basic and acidic residues" evidence="6">
    <location>
        <begin position="679"/>
        <end position="711"/>
    </location>
</feature>
<keyword evidence="2 4" id="KW-0694">RNA-binding</keyword>
<dbReference type="InterPro" id="IPR051738">
    <property type="entry name" value="SAF_Modulators"/>
</dbReference>
<feature type="coiled-coil region" evidence="5">
    <location>
        <begin position="610"/>
        <end position="660"/>
    </location>
</feature>
<dbReference type="GO" id="GO:0006357">
    <property type="term" value="P:regulation of transcription by RNA polymerase II"/>
    <property type="evidence" value="ECO:0007669"/>
    <property type="project" value="TreeGrafter"/>
</dbReference>
<evidence type="ECO:0000256" key="1">
    <source>
        <dbReference type="ARBA" id="ARBA00004123"/>
    </source>
</evidence>
<evidence type="ECO:0000313" key="9">
    <source>
        <dbReference type="EMBL" id="CTP81807.1"/>
    </source>
</evidence>
<organism evidence="9">
    <name type="scientific">Brugia malayi</name>
    <name type="common">Filarial nematode worm</name>
    <dbReference type="NCBI Taxonomy" id="6279"/>
    <lineage>
        <taxon>Eukaryota</taxon>
        <taxon>Metazoa</taxon>
        <taxon>Ecdysozoa</taxon>
        <taxon>Nematoda</taxon>
        <taxon>Chromadorea</taxon>
        <taxon>Rhabditida</taxon>
        <taxon>Spirurina</taxon>
        <taxon>Spiruromorpha</taxon>
        <taxon>Filarioidea</taxon>
        <taxon>Onchocercidae</taxon>
        <taxon>Brugia</taxon>
    </lineage>
</organism>
<evidence type="ECO:0000256" key="5">
    <source>
        <dbReference type="SAM" id="Coils"/>
    </source>
</evidence>
<keyword evidence="3" id="KW-0539">Nucleus</keyword>
<accession>A0A0I9R3A3</accession>
<dbReference type="GO" id="GO:0043565">
    <property type="term" value="F:sequence-specific DNA binding"/>
    <property type="evidence" value="ECO:0007669"/>
    <property type="project" value="TreeGrafter"/>
</dbReference>
<feature type="compositionally biased region" description="Basic and acidic residues" evidence="6">
    <location>
        <begin position="490"/>
        <end position="505"/>
    </location>
</feature>
<dbReference type="InterPro" id="IPR012677">
    <property type="entry name" value="Nucleotide-bd_a/b_plait_sf"/>
</dbReference>
<dbReference type="SMART" id="SM00513">
    <property type="entry name" value="SAP"/>
    <property type="match status" value="1"/>
</dbReference>
<dbReference type="GO" id="GO:0003723">
    <property type="term" value="F:RNA binding"/>
    <property type="evidence" value="ECO:0007669"/>
    <property type="project" value="UniProtKB-UniRule"/>
</dbReference>
<dbReference type="GO" id="GO:0005634">
    <property type="term" value="C:nucleus"/>
    <property type="evidence" value="ECO:0007669"/>
    <property type="project" value="UniProtKB-SubCell"/>
</dbReference>
<comment type="subcellular location">
    <subcellularLocation>
        <location evidence="1">Nucleus</location>
    </subcellularLocation>
</comment>
<dbReference type="CDD" id="cd12417">
    <property type="entry name" value="RRM_SAFB_like"/>
    <property type="match status" value="1"/>
</dbReference>
<proteinExistence type="predicted"/>
<dbReference type="SMART" id="SM00360">
    <property type="entry name" value="RRM"/>
    <property type="match status" value="1"/>
</dbReference>
<feature type="region of interest" description="Disordered" evidence="6">
    <location>
        <begin position="252"/>
        <end position="273"/>
    </location>
</feature>
<feature type="domain" description="RRM" evidence="7">
    <location>
        <begin position="337"/>
        <end position="415"/>
    </location>
</feature>
<feature type="compositionally biased region" description="Low complexity" evidence="6">
    <location>
        <begin position="514"/>
        <end position="533"/>
    </location>
</feature>
<dbReference type="Pfam" id="PF00076">
    <property type="entry name" value="RRM_1"/>
    <property type="match status" value="1"/>
</dbReference>
<dbReference type="GO" id="GO:0050684">
    <property type="term" value="P:regulation of mRNA processing"/>
    <property type="evidence" value="ECO:0007669"/>
    <property type="project" value="TreeGrafter"/>
</dbReference>
<dbReference type="InterPro" id="IPR000504">
    <property type="entry name" value="RRM_dom"/>
</dbReference>
<evidence type="ECO:0000256" key="6">
    <source>
        <dbReference type="SAM" id="MobiDB-lite"/>
    </source>
</evidence>
<dbReference type="PROSITE" id="PS50800">
    <property type="entry name" value="SAP"/>
    <property type="match status" value="1"/>
</dbReference>